<dbReference type="EMBL" id="JACGCM010000209">
    <property type="protein sequence ID" value="KAF6175208.1"/>
    <property type="molecule type" value="Genomic_DNA"/>
</dbReference>
<dbReference type="AlphaFoldDB" id="A0A7J7P7N0"/>
<evidence type="ECO:0000313" key="3">
    <source>
        <dbReference type="EMBL" id="KAF6175208.1"/>
    </source>
</evidence>
<keyword evidence="4" id="KW-1185">Reference proteome</keyword>
<evidence type="ECO:0000256" key="2">
    <source>
        <dbReference type="SAM" id="MobiDB-lite"/>
    </source>
</evidence>
<proteinExistence type="predicted"/>
<evidence type="ECO:0000256" key="1">
    <source>
        <dbReference type="SAM" id="Coils"/>
    </source>
</evidence>
<feature type="region of interest" description="Disordered" evidence="2">
    <location>
        <begin position="101"/>
        <end position="129"/>
    </location>
</feature>
<dbReference type="OrthoDB" id="685331at2759"/>
<comment type="caution">
    <text evidence="3">The sequence shown here is derived from an EMBL/GenBank/DDBJ whole genome shotgun (WGS) entry which is preliminary data.</text>
</comment>
<reference evidence="3 4" key="1">
    <citation type="journal article" date="2020" name="IScience">
        <title>Genome Sequencing of the Endangered Kingdonia uniflora (Circaeasteraceae, Ranunculales) Reveals Potential Mechanisms of Evolutionary Specialization.</title>
        <authorList>
            <person name="Sun Y."/>
            <person name="Deng T."/>
            <person name="Zhang A."/>
            <person name="Moore M.J."/>
            <person name="Landis J.B."/>
            <person name="Lin N."/>
            <person name="Zhang H."/>
            <person name="Zhang X."/>
            <person name="Huang J."/>
            <person name="Zhang X."/>
            <person name="Sun H."/>
            <person name="Wang H."/>
        </authorList>
    </citation>
    <scope>NUCLEOTIDE SEQUENCE [LARGE SCALE GENOMIC DNA]</scope>
    <source>
        <strain evidence="3">TB1705</strain>
        <tissue evidence="3">Leaf</tissue>
    </source>
</reference>
<keyword evidence="1" id="KW-0175">Coiled coil</keyword>
<protein>
    <submittedName>
        <fullName evidence="3">Uncharacterized protein</fullName>
    </submittedName>
</protein>
<gene>
    <name evidence="3" type="ORF">GIB67_037563</name>
</gene>
<evidence type="ECO:0000313" key="4">
    <source>
        <dbReference type="Proteomes" id="UP000541444"/>
    </source>
</evidence>
<organism evidence="3 4">
    <name type="scientific">Kingdonia uniflora</name>
    <dbReference type="NCBI Taxonomy" id="39325"/>
    <lineage>
        <taxon>Eukaryota</taxon>
        <taxon>Viridiplantae</taxon>
        <taxon>Streptophyta</taxon>
        <taxon>Embryophyta</taxon>
        <taxon>Tracheophyta</taxon>
        <taxon>Spermatophyta</taxon>
        <taxon>Magnoliopsida</taxon>
        <taxon>Ranunculales</taxon>
        <taxon>Circaeasteraceae</taxon>
        <taxon>Kingdonia</taxon>
    </lineage>
</organism>
<feature type="coiled-coil region" evidence="1">
    <location>
        <begin position="30"/>
        <end position="57"/>
    </location>
</feature>
<name>A0A7J7P7N0_9MAGN</name>
<sequence>MELCVVQQANSKAKGKTWALANDTADDSQYTQVMRELELIKQELTKLKREMDYVLDQKSLAECKNKSLIFSTEVLRDEIEEANEEQVLVELARIEAVKAGLNSSSKRRRENPVLVLHGDHSKQNPPHIT</sequence>
<accession>A0A7J7P7N0</accession>
<dbReference type="Proteomes" id="UP000541444">
    <property type="component" value="Unassembled WGS sequence"/>
</dbReference>